<dbReference type="PROSITE" id="PS50231">
    <property type="entry name" value="RICIN_B_LECTIN"/>
    <property type="match status" value="1"/>
</dbReference>
<evidence type="ECO:0000313" key="3">
    <source>
        <dbReference type="Proteomes" id="UP001189429"/>
    </source>
</evidence>
<protein>
    <submittedName>
        <fullName evidence="2">Uncharacterized protein</fullName>
    </submittedName>
</protein>
<accession>A0ABN9UNA5</accession>
<sequence length="205" mass="20600">MDNPHGSVLQLWACPGRPDAAESMKFELHAAGSDATRGTIRPARDASLCVSVPADEPAARLEIRPCAEDSPSGIFMFVGAGAPALGARPAAPPAGPPAVGVAPLAARGDAEAAEPRPSAVTAQEAAKAAAADPAQEWLQEAAVARLRRQRAARAAPTALADEALPGAIGARAPAHETDAEKARREAHAEAELLALGDGAPADAAG</sequence>
<proteinExistence type="predicted"/>
<comment type="caution">
    <text evidence="2">The sequence shown here is derived from an EMBL/GenBank/DDBJ whole genome shotgun (WGS) entry which is preliminary data.</text>
</comment>
<feature type="region of interest" description="Disordered" evidence="1">
    <location>
        <begin position="152"/>
        <end position="205"/>
    </location>
</feature>
<feature type="compositionally biased region" description="Low complexity" evidence="1">
    <location>
        <begin position="152"/>
        <end position="164"/>
    </location>
</feature>
<dbReference type="Proteomes" id="UP001189429">
    <property type="component" value="Unassembled WGS sequence"/>
</dbReference>
<feature type="compositionally biased region" description="Low complexity" evidence="1">
    <location>
        <begin position="119"/>
        <end position="133"/>
    </location>
</feature>
<feature type="region of interest" description="Disordered" evidence="1">
    <location>
        <begin position="106"/>
        <end position="133"/>
    </location>
</feature>
<keyword evidence="3" id="KW-1185">Reference proteome</keyword>
<gene>
    <name evidence="2" type="ORF">PCOR1329_LOCUS49557</name>
</gene>
<reference evidence="2" key="1">
    <citation type="submission" date="2023-10" db="EMBL/GenBank/DDBJ databases">
        <authorList>
            <person name="Chen Y."/>
            <person name="Shah S."/>
            <person name="Dougan E. K."/>
            <person name="Thang M."/>
            <person name="Chan C."/>
        </authorList>
    </citation>
    <scope>NUCLEOTIDE SEQUENCE [LARGE SCALE GENOMIC DNA]</scope>
</reference>
<feature type="compositionally biased region" description="Basic and acidic residues" evidence="1">
    <location>
        <begin position="173"/>
        <end position="190"/>
    </location>
</feature>
<name>A0ABN9UNA5_9DINO</name>
<organism evidence="2 3">
    <name type="scientific">Prorocentrum cordatum</name>
    <dbReference type="NCBI Taxonomy" id="2364126"/>
    <lineage>
        <taxon>Eukaryota</taxon>
        <taxon>Sar</taxon>
        <taxon>Alveolata</taxon>
        <taxon>Dinophyceae</taxon>
        <taxon>Prorocentrales</taxon>
        <taxon>Prorocentraceae</taxon>
        <taxon>Prorocentrum</taxon>
    </lineage>
</organism>
<evidence type="ECO:0000313" key="2">
    <source>
        <dbReference type="EMBL" id="CAK0860661.1"/>
    </source>
</evidence>
<dbReference type="EMBL" id="CAUYUJ010015999">
    <property type="protein sequence ID" value="CAK0860661.1"/>
    <property type="molecule type" value="Genomic_DNA"/>
</dbReference>
<feature type="compositionally biased region" description="Low complexity" evidence="1">
    <location>
        <begin position="191"/>
        <end position="205"/>
    </location>
</feature>
<evidence type="ECO:0000256" key="1">
    <source>
        <dbReference type="SAM" id="MobiDB-lite"/>
    </source>
</evidence>